<reference evidence="3 4" key="1">
    <citation type="submission" date="2024-03" db="EMBL/GenBank/DDBJ databases">
        <title>Sequence of Lycoming College Course Isolates.</title>
        <authorList>
            <person name="Plotts O."/>
            <person name="Newman J."/>
        </authorList>
    </citation>
    <scope>NUCLEOTIDE SEQUENCE [LARGE SCALE GENOMIC DNA]</scope>
    <source>
        <strain evidence="3 4">CJB-3</strain>
    </source>
</reference>
<protein>
    <submittedName>
        <fullName evidence="3">DUF4157 domain-containing protein</fullName>
    </submittedName>
</protein>
<sequence length="502" mass="55352">MKGTGKSHNTANQHTKDADTPKPASFQNEDSKSNSTDQLIYRNQPKLKAEVNEQIEASRGTGMQMDKETQSFMESRFGTGFSDVNIHSGTDASQLSASLHARAFTVGKDIYFNENMYRPNSAEGKHLLAHELTHTIQQNGNTIQRSPMPGEDTVQNLESYDAATRQNIRYDIGFNLQTNISLFFQKGIVRDVRSGYNVTYVVKGFDPTEAWVESAMRALILYNFNLNKDATEAAITNISTVQHVDLSGETNPADAKIKGPDAIVRFTSTEFDVSGKGANKMKNVQLAVEKLSNFTARTNTETPAQRRQRYETTYQITNAVPVTSDPLADLSKTMSDSKFDQVLEALDIVPTAILSKATGIPVHLGQSPKGPKNESAEYSQIKPKDSTDWKRRITVYGDFFSATLPQKAFIMAHEFGHALDNRPNEGSGGKGGEALSADKAKGSFTEALGKDGGLRKGMSEYAATKTSESEYFAEAFSMYINQPATLKALRPNIYAYFLAQYP</sequence>
<dbReference type="Gene3D" id="3.40.390.10">
    <property type="entry name" value="Collagenase (Catalytic Domain)"/>
    <property type="match status" value="1"/>
</dbReference>
<feature type="compositionally biased region" description="Polar residues" evidence="1">
    <location>
        <begin position="1"/>
        <end position="13"/>
    </location>
</feature>
<evidence type="ECO:0000313" key="3">
    <source>
        <dbReference type="EMBL" id="MEJ2902550.1"/>
    </source>
</evidence>
<gene>
    <name evidence="3" type="ORF">WAE58_08930</name>
</gene>
<feature type="region of interest" description="Disordered" evidence="1">
    <location>
        <begin position="364"/>
        <end position="383"/>
    </location>
</feature>
<dbReference type="SUPFAM" id="SSF55486">
    <property type="entry name" value="Metalloproteases ('zincins'), catalytic domain"/>
    <property type="match status" value="1"/>
</dbReference>
<dbReference type="RefSeq" id="WP_337716217.1">
    <property type="nucleotide sequence ID" value="NZ_JBBEUB010000002.1"/>
</dbReference>
<evidence type="ECO:0000313" key="4">
    <source>
        <dbReference type="Proteomes" id="UP001378956"/>
    </source>
</evidence>
<dbReference type="Proteomes" id="UP001378956">
    <property type="component" value="Unassembled WGS sequence"/>
</dbReference>
<feature type="compositionally biased region" description="Polar residues" evidence="1">
    <location>
        <begin position="25"/>
        <end position="38"/>
    </location>
</feature>
<dbReference type="EMBL" id="JBBEUB010000002">
    <property type="protein sequence ID" value="MEJ2902550.1"/>
    <property type="molecule type" value="Genomic_DNA"/>
</dbReference>
<evidence type="ECO:0000259" key="2">
    <source>
        <dbReference type="Pfam" id="PF13699"/>
    </source>
</evidence>
<accession>A0ABU8NJZ0</accession>
<proteinExistence type="predicted"/>
<dbReference type="InterPro" id="IPR025295">
    <property type="entry name" value="eCIS_core_dom"/>
</dbReference>
<dbReference type="InterPro" id="IPR024079">
    <property type="entry name" value="MetalloPept_cat_dom_sf"/>
</dbReference>
<organism evidence="3 4">
    <name type="scientific">Pedobacter panaciterrae</name>
    <dbReference type="NCBI Taxonomy" id="363849"/>
    <lineage>
        <taxon>Bacteria</taxon>
        <taxon>Pseudomonadati</taxon>
        <taxon>Bacteroidota</taxon>
        <taxon>Sphingobacteriia</taxon>
        <taxon>Sphingobacteriales</taxon>
        <taxon>Sphingobacteriaceae</taxon>
        <taxon>Pedobacter</taxon>
    </lineage>
</organism>
<feature type="region of interest" description="Disordered" evidence="1">
    <location>
        <begin position="1"/>
        <end position="50"/>
    </location>
</feature>
<comment type="caution">
    <text evidence="3">The sequence shown here is derived from an EMBL/GenBank/DDBJ whole genome shotgun (WGS) entry which is preliminary data.</text>
</comment>
<dbReference type="Pfam" id="PF13699">
    <property type="entry name" value="eCIS_core"/>
    <property type="match status" value="1"/>
</dbReference>
<name>A0ABU8NJZ0_9SPHI</name>
<feature type="domain" description="eCIS core" evidence="2">
    <location>
        <begin position="65"/>
        <end position="141"/>
    </location>
</feature>
<keyword evidence="4" id="KW-1185">Reference proteome</keyword>
<evidence type="ECO:0000256" key="1">
    <source>
        <dbReference type="SAM" id="MobiDB-lite"/>
    </source>
</evidence>